<dbReference type="Pfam" id="PF01843">
    <property type="entry name" value="DIL"/>
    <property type="match status" value="1"/>
</dbReference>
<dbReference type="InterPro" id="IPR002710">
    <property type="entry name" value="Dilute_dom"/>
</dbReference>
<feature type="compositionally biased region" description="Basic and acidic residues" evidence="2">
    <location>
        <begin position="1439"/>
        <end position="1455"/>
    </location>
</feature>
<dbReference type="PANTHER" id="PTHR10398">
    <property type="entry name" value="AFADIN"/>
    <property type="match status" value="1"/>
</dbReference>
<feature type="compositionally biased region" description="Polar residues" evidence="2">
    <location>
        <begin position="1513"/>
        <end position="1525"/>
    </location>
</feature>
<dbReference type="FunFam" id="3.10.20.90:FF:000033">
    <property type="entry name" value="afadin isoform X1"/>
    <property type="match status" value="1"/>
</dbReference>
<dbReference type="InterPro" id="IPR029071">
    <property type="entry name" value="Ubiquitin-like_domsf"/>
</dbReference>
<dbReference type="CDD" id="cd22711">
    <property type="entry name" value="FHA_AFDN"/>
    <property type="match status" value="1"/>
</dbReference>
<feature type="region of interest" description="Disordered" evidence="2">
    <location>
        <begin position="1216"/>
        <end position="1457"/>
    </location>
</feature>
<feature type="compositionally biased region" description="Low complexity" evidence="2">
    <location>
        <begin position="1048"/>
        <end position="1063"/>
    </location>
</feature>
<dbReference type="InterPro" id="IPR008984">
    <property type="entry name" value="SMAD_FHA_dom_sf"/>
</dbReference>
<dbReference type="SUPFAM" id="SSF49879">
    <property type="entry name" value="SMAD/FHA domain"/>
    <property type="match status" value="1"/>
</dbReference>
<evidence type="ECO:0000259" key="5">
    <source>
        <dbReference type="PROSITE" id="PS51126"/>
    </source>
</evidence>
<dbReference type="InterPro" id="IPR037977">
    <property type="entry name" value="CBD_Afadin"/>
</dbReference>
<feature type="region of interest" description="Disordered" evidence="2">
    <location>
        <begin position="129"/>
        <end position="163"/>
    </location>
</feature>
<dbReference type="GO" id="GO:0050839">
    <property type="term" value="F:cell adhesion molecule binding"/>
    <property type="evidence" value="ECO:0007669"/>
    <property type="project" value="TreeGrafter"/>
</dbReference>
<dbReference type="GO" id="GO:0007165">
    <property type="term" value="P:signal transduction"/>
    <property type="evidence" value="ECO:0007669"/>
    <property type="project" value="InterPro"/>
</dbReference>
<dbReference type="GO" id="GO:0005912">
    <property type="term" value="C:adherens junction"/>
    <property type="evidence" value="ECO:0007669"/>
    <property type="project" value="TreeGrafter"/>
</dbReference>
<evidence type="ECO:0000259" key="4">
    <source>
        <dbReference type="PROSITE" id="PS50200"/>
    </source>
</evidence>
<feature type="compositionally biased region" description="Acidic residues" evidence="2">
    <location>
        <begin position="1379"/>
        <end position="1390"/>
    </location>
</feature>
<feature type="region of interest" description="Disordered" evidence="2">
    <location>
        <begin position="992"/>
        <end position="1139"/>
    </location>
</feature>
<keyword evidence="1" id="KW-0130">Cell adhesion</keyword>
<feature type="compositionally biased region" description="Pro residues" evidence="2">
    <location>
        <begin position="941"/>
        <end position="953"/>
    </location>
</feature>
<feature type="region of interest" description="Disordered" evidence="2">
    <location>
        <begin position="1707"/>
        <end position="1730"/>
    </location>
</feature>
<dbReference type="KEGG" id="hazt:108664288"/>
<protein>
    <submittedName>
        <fullName evidence="7">Afadin</fullName>
    </submittedName>
</protein>
<dbReference type="SUPFAM" id="SSF50156">
    <property type="entry name" value="PDZ domain-like"/>
    <property type="match status" value="1"/>
</dbReference>
<dbReference type="SMART" id="SM00314">
    <property type="entry name" value="RA"/>
    <property type="match status" value="1"/>
</dbReference>
<evidence type="ECO:0000313" key="6">
    <source>
        <dbReference type="Proteomes" id="UP000694843"/>
    </source>
</evidence>
<dbReference type="SUPFAM" id="SSF54236">
    <property type="entry name" value="Ubiquitin-like"/>
    <property type="match status" value="1"/>
</dbReference>
<proteinExistence type="predicted"/>
<dbReference type="Pfam" id="PF00788">
    <property type="entry name" value="RA"/>
    <property type="match status" value="1"/>
</dbReference>
<feature type="region of interest" description="Disordered" evidence="2">
    <location>
        <begin position="1566"/>
        <end position="1585"/>
    </location>
</feature>
<feature type="compositionally biased region" description="Polar residues" evidence="2">
    <location>
        <begin position="1393"/>
        <end position="1402"/>
    </location>
</feature>
<name>A0A979FJI3_HYAAZ</name>
<keyword evidence="6" id="KW-1185">Reference proteome</keyword>
<feature type="compositionally biased region" description="Low complexity" evidence="2">
    <location>
        <begin position="1101"/>
        <end position="1121"/>
    </location>
</feature>
<dbReference type="CDD" id="cd06789">
    <property type="entry name" value="PDZ_AFDN-like"/>
    <property type="match status" value="1"/>
</dbReference>
<feature type="compositionally biased region" description="Polar residues" evidence="2">
    <location>
        <begin position="1296"/>
        <end position="1319"/>
    </location>
</feature>
<dbReference type="Proteomes" id="UP000694843">
    <property type="component" value="Unplaced"/>
</dbReference>
<dbReference type="InterPro" id="IPR036034">
    <property type="entry name" value="PDZ_sf"/>
</dbReference>
<feature type="compositionally biased region" description="Pro residues" evidence="2">
    <location>
        <begin position="1286"/>
        <end position="1295"/>
    </location>
</feature>
<dbReference type="CDD" id="cd15471">
    <property type="entry name" value="Myo5p-like_CBD_afadin"/>
    <property type="match status" value="1"/>
</dbReference>
<feature type="domain" description="Ras-associating" evidence="4">
    <location>
        <begin position="25"/>
        <end position="131"/>
    </location>
</feature>
<feature type="compositionally biased region" description="Polar residues" evidence="2">
    <location>
        <begin position="1085"/>
        <end position="1097"/>
    </location>
</feature>
<feature type="compositionally biased region" description="Low complexity" evidence="2">
    <location>
        <begin position="1543"/>
        <end position="1556"/>
    </location>
</feature>
<dbReference type="RefSeq" id="XP_047737139.1">
    <property type="nucleotide sequence ID" value="XM_047881183.1"/>
</dbReference>
<dbReference type="Pfam" id="PF00595">
    <property type="entry name" value="PDZ"/>
    <property type="match status" value="1"/>
</dbReference>
<dbReference type="InterPro" id="IPR028842">
    <property type="entry name" value="Afadin"/>
</dbReference>
<dbReference type="Gene3D" id="2.60.200.20">
    <property type="match status" value="1"/>
</dbReference>
<evidence type="ECO:0000313" key="7">
    <source>
        <dbReference type="RefSeq" id="XP_047737139.1"/>
    </source>
</evidence>
<gene>
    <name evidence="7" type="primary">LOC108664288</name>
</gene>
<feature type="domain" description="Dilute" evidence="5">
    <location>
        <begin position="397"/>
        <end position="637"/>
    </location>
</feature>
<evidence type="ECO:0000256" key="1">
    <source>
        <dbReference type="ARBA" id="ARBA00022889"/>
    </source>
</evidence>
<dbReference type="Gene3D" id="3.10.20.90">
    <property type="entry name" value="Phosphatidylinositol 3-kinase Catalytic Subunit, Chain A, domain 1"/>
    <property type="match status" value="1"/>
</dbReference>
<dbReference type="PROSITE" id="PS50106">
    <property type="entry name" value="PDZ"/>
    <property type="match status" value="1"/>
</dbReference>
<sequence>MRRRRAQKLEKKLQQFRSKDGGPDTGGTLKIYGSSLCPDVPYKTLLLSVRDSAHSVVKEMLEKYGLFKENPANYCLVQAMVTPEEARDGYQGPVYPQKEYILDDDECPLAILMNHSNATGSIMFHVRRRPADHGPRKRKKKPLKGAGGPVPDGVGGADGGPHNPLPVLVELGPEGNELEGSGAHHVLQLNVTEVGSERSGHSSGQTLQLFGPDIHPRHCVLAHTEGVVTVTPCNRDAEIAVNGQRIFETTILKHGCVVRFGRQHSYRFLDPQQDPRVAAHMPVNLHHQPTPPHHLPHHHHHIQQQMHLPLHYPDRGAPYDRYPVTRDPILPAVLEFREDTEESFFHSITTALDPTHVQFKLAPTYTIYMAARFRASTHYRSELSPMERAQRLTAMLSRVAALLHSTVQSRPGQPVWLAFWLANTSELLHFLKQDRHIAGYSLDAQDRLADVVQLAFRSLVGSMQTEMEAALPLLLEDRDDSDEEEGCTAHVLSILTNTMALLRRCRVNAALTIQLFSQLFHFLNMWGFNRIIASSYPNYCTRLWGSRVRVRLSRIEVWAEKQGLELAADCHLARLSQAAILLTAPKSSPEDITSISSSCFKLNSLQLRALLDKYEPEPGEPPVPLGLKESVVAVAESTADGLAREDGREVRLEEDYDLQLPFLLPEDGYSCDIVRGVPSGLAEFLGPLQHAGLCRMNPQPTSSGYWTIYMTDHDSRMSMHPGQARSPSVMSGRSLTLPRGEPEVQTLHLTKTSPGMGLSIVATRGLNQDQLGIYIKSVVPNGSADQDGRLQAGDQLLSVDGRSLVGISQERAAEYMKRTGPTVVLEVARQGAFYHGLATVLEQPSPQGVRPPVQGPRRSSFSRYEETRTSYPLTLLSPATCASSRSLFVPPERHGELAPGKRHYDVRDYGPPPPRPPRVVPSEETRMSGTLSPSSYLTIPTPQPLPRTLPPPQSAQLQPSNVRVAALKTANSKSSPNLATICEAPTPCHSSSLSIESSCAGGPLRHASERDLPSRGQQPHDQPPHIRGSLLPPHHQARMQPAKSVPALNSELSLSGELSKSTSQDPVHLQHLPPSQESFRPGYSRASSSNSLTTQHLSIAPQHLQQPQQHQGNNINPQHGQAMPAHQALRARSSQNLNESDDRHYQNVAFHAPHPHRSPHGGPPPSAIHMRENPGSYPRPASALLQREDLRPDLYRPASQRDVRLQEPRLVHLPEEGALNQGPPHQQHYPHSTHSPPEGYLASSKHMPPPTAPKPKPLDRTNQMVPPHQASYRPPQLEEGSGYRDSPPPPPPPTSTHPLLQGTASTDSTTRQPFFSKTSAWEREEKERYENRRREAARQWRDEQIEQLERQENKTAQEIERLKTLRLEREFELRAKQADEEEDNSEDDDERITTISETNSLAKPSERRDSQPESDVPRGVPRGGPGFMHSGMNGGVSNDEDRAKRADEIRRKQQELEVASEVELKLIREAQRRQEEEEANVRRYHNQYNKTQQQATQRLDSLVGGPVHEYNNGPVNGQRPPSTYDQQLNNNNLNPSPPERHSSYNVMQQQQQQQQYQHYQYNNVNNSSRVRSQPPMESPPSAGGTVKRVQFSENQSTSVHNLSTSVHNLSSSSGVSFDANANQEDFSPTKYDHNDFINEAENMLNFSPSPIKPGSAHATPGVIGAQEVYRDPRVRRLQEKEAMQAASNPRPAVPETLTFREKMKMFAAETGDPNTPKDKTKISKAQREIK</sequence>
<dbReference type="PROSITE" id="PS50200">
    <property type="entry name" value="RA"/>
    <property type="match status" value="1"/>
</dbReference>
<organism evidence="6 7">
    <name type="scientific">Hyalella azteca</name>
    <name type="common">Amphipod</name>
    <dbReference type="NCBI Taxonomy" id="294128"/>
    <lineage>
        <taxon>Eukaryota</taxon>
        <taxon>Metazoa</taxon>
        <taxon>Ecdysozoa</taxon>
        <taxon>Arthropoda</taxon>
        <taxon>Crustacea</taxon>
        <taxon>Multicrustacea</taxon>
        <taxon>Malacostraca</taxon>
        <taxon>Eumalacostraca</taxon>
        <taxon>Peracarida</taxon>
        <taxon>Amphipoda</taxon>
        <taxon>Senticaudata</taxon>
        <taxon>Talitrida</taxon>
        <taxon>Talitroidea</taxon>
        <taxon>Hyalellidae</taxon>
        <taxon>Hyalella</taxon>
    </lineage>
</organism>
<feature type="domain" description="PDZ" evidence="3">
    <location>
        <begin position="746"/>
        <end position="831"/>
    </location>
</feature>
<dbReference type="InterPro" id="IPR001478">
    <property type="entry name" value="PDZ"/>
</dbReference>
<dbReference type="PROSITE" id="PS51126">
    <property type="entry name" value="DILUTE"/>
    <property type="match status" value="1"/>
</dbReference>
<feature type="region of interest" description="Disordered" evidence="2">
    <location>
        <begin position="844"/>
        <end position="864"/>
    </location>
</feature>
<accession>A0A979FJI3</accession>
<feature type="compositionally biased region" description="Basic and acidic residues" evidence="2">
    <location>
        <begin position="1320"/>
        <end position="1378"/>
    </location>
</feature>
<feature type="region of interest" description="Disordered" evidence="2">
    <location>
        <begin position="1151"/>
        <end position="1180"/>
    </location>
</feature>
<dbReference type="GO" id="GO:0032880">
    <property type="term" value="P:regulation of protein localization"/>
    <property type="evidence" value="ECO:0007669"/>
    <property type="project" value="TreeGrafter"/>
</dbReference>
<dbReference type="Pfam" id="PF00498">
    <property type="entry name" value="FHA"/>
    <property type="match status" value="1"/>
</dbReference>
<dbReference type="OrthoDB" id="6260541at2759"/>
<dbReference type="FunFam" id="2.30.42.10:FF:000032">
    <property type="entry name" value="Afadin isoform A"/>
    <property type="match status" value="1"/>
</dbReference>
<feature type="region of interest" description="Disordered" evidence="2">
    <location>
        <begin position="891"/>
        <end position="959"/>
    </location>
</feature>
<dbReference type="GeneID" id="108664288"/>
<dbReference type="CDD" id="cd01781">
    <property type="entry name" value="RA2_Afadin"/>
    <property type="match status" value="1"/>
</dbReference>
<feature type="compositionally biased region" description="Pro residues" evidence="2">
    <location>
        <begin position="910"/>
        <end position="919"/>
    </location>
</feature>
<dbReference type="OMA" id="PSLAFWM"/>
<reference evidence="7" key="1">
    <citation type="submission" date="2025-08" db="UniProtKB">
        <authorList>
            <consortium name="RefSeq"/>
        </authorList>
    </citation>
    <scope>IDENTIFICATION</scope>
</reference>
<dbReference type="SMART" id="SM00228">
    <property type="entry name" value="PDZ"/>
    <property type="match status" value="1"/>
</dbReference>
<feature type="compositionally biased region" description="Polar residues" evidence="2">
    <location>
        <begin position="1486"/>
        <end position="1499"/>
    </location>
</feature>
<dbReference type="CTD" id="40620"/>
<evidence type="ECO:0000259" key="3">
    <source>
        <dbReference type="PROSITE" id="PS50106"/>
    </source>
</evidence>
<evidence type="ECO:0000256" key="2">
    <source>
        <dbReference type="SAM" id="MobiDB-lite"/>
    </source>
</evidence>
<dbReference type="SMART" id="SM01132">
    <property type="entry name" value="DIL"/>
    <property type="match status" value="1"/>
</dbReference>
<dbReference type="Gene3D" id="2.30.42.10">
    <property type="match status" value="1"/>
</dbReference>
<feature type="compositionally biased region" description="Polar residues" evidence="2">
    <location>
        <begin position="927"/>
        <end position="938"/>
    </location>
</feature>
<feature type="region of interest" description="Disordered" evidence="2">
    <location>
        <begin position="1471"/>
        <end position="1556"/>
    </location>
</feature>
<dbReference type="InterPro" id="IPR000159">
    <property type="entry name" value="RA_dom"/>
</dbReference>
<dbReference type="GO" id="GO:0007155">
    <property type="term" value="P:cell adhesion"/>
    <property type="evidence" value="ECO:0007669"/>
    <property type="project" value="UniProtKB-KW"/>
</dbReference>
<feature type="compositionally biased region" description="Basic and acidic residues" evidence="2">
    <location>
        <begin position="1471"/>
        <end position="1481"/>
    </location>
</feature>
<feature type="compositionally biased region" description="Gly residues" evidence="2">
    <location>
        <begin position="145"/>
        <end position="159"/>
    </location>
</feature>
<feature type="compositionally biased region" description="Basic and acidic residues" evidence="2">
    <location>
        <begin position="1715"/>
        <end position="1730"/>
    </location>
</feature>
<dbReference type="InterPro" id="IPR000253">
    <property type="entry name" value="FHA_dom"/>
</dbReference>
<dbReference type="PANTHER" id="PTHR10398:SF2">
    <property type="entry name" value="AFADIN"/>
    <property type="match status" value="1"/>
</dbReference>